<feature type="binding site" evidence="10">
    <location>
        <begin position="10"/>
        <end position="17"/>
    </location>
    <ligand>
        <name>ATP</name>
        <dbReference type="ChEBI" id="CHEBI:30616"/>
    </ligand>
</feature>
<feature type="site" description="Interaction with substrate tRNA" evidence="10">
    <location>
        <position position="101"/>
    </location>
</feature>
<keyword evidence="7 10" id="KW-0067">ATP-binding</keyword>
<evidence type="ECO:0000256" key="5">
    <source>
        <dbReference type="ARBA" id="ARBA00022694"/>
    </source>
</evidence>
<evidence type="ECO:0000313" key="14">
    <source>
        <dbReference type="EMBL" id="CVK17561.1"/>
    </source>
</evidence>
<comment type="similarity">
    <text evidence="3 10 13">Belongs to the IPP transferase family.</text>
</comment>
<evidence type="ECO:0000256" key="2">
    <source>
        <dbReference type="ARBA" id="ARBA00003213"/>
    </source>
</evidence>
<reference evidence="14 15" key="1">
    <citation type="submission" date="2016-01" db="EMBL/GenBank/DDBJ databases">
        <authorList>
            <person name="Brown R."/>
        </authorList>
    </citation>
    <scope>NUCLEOTIDE SEQUENCE [LARGE SCALE GENOMIC DNA]</scope>
    <source>
        <strain evidence="14">Sporomusa sphaeroides DSM 2875</strain>
    </source>
</reference>
<evidence type="ECO:0000256" key="12">
    <source>
        <dbReference type="RuleBase" id="RU003784"/>
    </source>
</evidence>
<dbReference type="Gene3D" id="3.40.50.300">
    <property type="entry name" value="P-loop containing nucleotide triphosphate hydrolases"/>
    <property type="match status" value="1"/>
</dbReference>
<dbReference type="NCBIfam" id="TIGR00174">
    <property type="entry name" value="miaA"/>
    <property type="match status" value="1"/>
</dbReference>
<comment type="catalytic activity">
    <reaction evidence="9 10 11">
        <text>adenosine(37) in tRNA + dimethylallyl diphosphate = N(6)-dimethylallyladenosine(37) in tRNA + diphosphate</text>
        <dbReference type="Rhea" id="RHEA:26482"/>
        <dbReference type="Rhea" id="RHEA-COMP:10162"/>
        <dbReference type="Rhea" id="RHEA-COMP:10375"/>
        <dbReference type="ChEBI" id="CHEBI:33019"/>
        <dbReference type="ChEBI" id="CHEBI:57623"/>
        <dbReference type="ChEBI" id="CHEBI:74411"/>
        <dbReference type="ChEBI" id="CHEBI:74415"/>
        <dbReference type="EC" id="2.5.1.75"/>
    </reaction>
</comment>
<evidence type="ECO:0000256" key="1">
    <source>
        <dbReference type="ARBA" id="ARBA00001946"/>
    </source>
</evidence>
<evidence type="ECO:0000313" key="15">
    <source>
        <dbReference type="Proteomes" id="UP000245702"/>
    </source>
</evidence>
<feature type="region of interest" description="Interaction with substrate tRNA" evidence="10">
    <location>
        <begin position="35"/>
        <end position="38"/>
    </location>
</feature>
<evidence type="ECO:0000256" key="3">
    <source>
        <dbReference type="ARBA" id="ARBA00005842"/>
    </source>
</evidence>
<sequence>MTERLIVIIGPTAVGKTKLSIDLAKKFNTQIISGDSMLVYKGLDVGTAKPSLAERDGVMHHLIDILEPAAEFNVVDFRNYAQKLITQINNTGHIPILAGGTGLYVRALLEGYRFSQAPGDEVLRQKLADLAAEQGNEYLHTLLAKVQPDTAARLHPNDLRRIIRALEVFYVSGETVSQDKTAPTELLYNAAVIGLTMDRARLYERINRRVDIMVEQGLVDEVARLLQQGVLPGCQAMRGIGYKEIIEHLSEGKELATAVEQVKQATRNFAKRQLTFYRRMSYITWFDVDNFGNYNNLLEAIYKYVAGKFCIR</sequence>
<dbReference type="InterPro" id="IPR039657">
    <property type="entry name" value="Dimethylallyltransferase"/>
</dbReference>
<dbReference type="Pfam" id="PF01715">
    <property type="entry name" value="IPPT"/>
    <property type="match status" value="1"/>
</dbReference>
<keyword evidence="4 10" id="KW-0808">Transferase</keyword>
<dbReference type="InterPro" id="IPR018022">
    <property type="entry name" value="IPT"/>
</dbReference>
<dbReference type="EMBL" id="FCOW01000001">
    <property type="protein sequence ID" value="CVK17561.1"/>
    <property type="molecule type" value="Genomic_DNA"/>
</dbReference>
<evidence type="ECO:0000256" key="13">
    <source>
        <dbReference type="RuleBase" id="RU003785"/>
    </source>
</evidence>
<comment type="caution">
    <text evidence="14">The sequence shown here is derived from an EMBL/GenBank/DDBJ whole genome shotgun (WGS) entry which is preliminary data.</text>
</comment>
<accession>A0ABP2C267</accession>
<dbReference type="Gene3D" id="1.10.20.140">
    <property type="match status" value="1"/>
</dbReference>
<organism evidence="14 15">
    <name type="scientific">Sporomusa sphaeroides DSM 2875</name>
    <dbReference type="NCBI Taxonomy" id="1337886"/>
    <lineage>
        <taxon>Bacteria</taxon>
        <taxon>Bacillati</taxon>
        <taxon>Bacillota</taxon>
        <taxon>Negativicutes</taxon>
        <taxon>Selenomonadales</taxon>
        <taxon>Sporomusaceae</taxon>
        <taxon>Sporomusa</taxon>
    </lineage>
</organism>
<evidence type="ECO:0000256" key="6">
    <source>
        <dbReference type="ARBA" id="ARBA00022741"/>
    </source>
</evidence>
<name>A0ABP2C267_9FIRM</name>
<feature type="site" description="Interaction with substrate tRNA" evidence="10">
    <location>
        <position position="124"/>
    </location>
</feature>
<comment type="function">
    <text evidence="2 10 12">Catalyzes the transfer of a dimethylallyl group onto the adenine at position 37 in tRNAs that read codons beginning with uridine, leading to the formation of N6-(dimethylallyl)adenosine (i(6)A).</text>
</comment>
<protein>
    <recommendedName>
        <fullName evidence="10">tRNA dimethylallyltransferase</fullName>
        <ecNumber evidence="10">2.5.1.75</ecNumber>
    </recommendedName>
    <alternativeName>
        <fullName evidence="10">Dimethylallyl diphosphate:tRNA dimethylallyltransferase</fullName>
        <shortName evidence="10">DMAPP:tRNA dimethylallyltransferase</shortName>
        <shortName evidence="10">DMATase</shortName>
    </alternativeName>
    <alternativeName>
        <fullName evidence="10">Isopentenyl-diphosphate:tRNA isopentenyltransferase</fullName>
        <shortName evidence="10">IPP transferase</shortName>
        <shortName evidence="10">IPPT</shortName>
        <shortName evidence="10">IPTase</shortName>
    </alternativeName>
</protein>
<evidence type="ECO:0000256" key="8">
    <source>
        <dbReference type="ARBA" id="ARBA00022842"/>
    </source>
</evidence>
<comment type="caution">
    <text evidence="10">Lacks conserved residue(s) required for the propagation of feature annotation.</text>
</comment>
<dbReference type="GO" id="GO:0052381">
    <property type="term" value="F:tRNA dimethylallyltransferase activity"/>
    <property type="evidence" value="ECO:0007669"/>
    <property type="project" value="UniProtKB-EC"/>
</dbReference>
<dbReference type="Proteomes" id="UP000245702">
    <property type="component" value="Unassembled WGS sequence"/>
</dbReference>
<evidence type="ECO:0000256" key="10">
    <source>
        <dbReference type="HAMAP-Rule" id="MF_00185"/>
    </source>
</evidence>
<keyword evidence="5 10" id="KW-0819">tRNA processing</keyword>
<gene>
    <name evidence="10 14" type="primary">miaA</name>
    <name evidence="14" type="ORF">SSPH_00195</name>
</gene>
<dbReference type="InterPro" id="IPR027417">
    <property type="entry name" value="P-loop_NTPase"/>
</dbReference>
<evidence type="ECO:0000256" key="7">
    <source>
        <dbReference type="ARBA" id="ARBA00022840"/>
    </source>
</evidence>
<feature type="binding site" evidence="10">
    <location>
        <begin position="12"/>
        <end position="17"/>
    </location>
    <ligand>
        <name>substrate</name>
    </ligand>
</feature>
<dbReference type="EC" id="2.5.1.75" evidence="10"/>
<evidence type="ECO:0000256" key="11">
    <source>
        <dbReference type="RuleBase" id="RU003783"/>
    </source>
</evidence>
<dbReference type="HAMAP" id="MF_00185">
    <property type="entry name" value="IPP_trans"/>
    <property type="match status" value="1"/>
</dbReference>
<comment type="cofactor">
    <cofactor evidence="1 10">
        <name>Mg(2+)</name>
        <dbReference type="ChEBI" id="CHEBI:18420"/>
    </cofactor>
</comment>
<evidence type="ECO:0000256" key="9">
    <source>
        <dbReference type="ARBA" id="ARBA00049563"/>
    </source>
</evidence>
<evidence type="ECO:0000256" key="4">
    <source>
        <dbReference type="ARBA" id="ARBA00022679"/>
    </source>
</evidence>
<dbReference type="PANTHER" id="PTHR11088">
    <property type="entry name" value="TRNA DIMETHYLALLYLTRANSFERASE"/>
    <property type="match status" value="1"/>
</dbReference>
<keyword evidence="15" id="KW-1185">Reference proteome</keyword>
<keyword evidence="6 10" id="KW-0547">Nucleotide-binding</keyword>
<keyword evidence="8 10" id="KW-0460">Magnesium</keyword>
<comment type="subunit">
    <text evidence="10">Monomer.</text>
</comment>
<dbReference type="RefSeq" id="WP_075755232.1">
    <property type="nucleotide sequence ID" value="NZ_CP146991.1"/>
</dbReference>
<dbReference type="PANTHER" id="PTHR11088:SF60">
    <property type="entry name" value="TRNA DIMETHYLALLYLTRANSFERASE"/>
    <property type="match status" value="1"/>
</dbReference>
<dbReference type="SUPFAM" id="SSF52540">
    <property type="entry name" value="P-loop containing nucleoside triphosphate hydrolases"/>
    <property type="match status" value="2"/>
</dbReference>
<proteinExistence type="inferred from homology"/>